<dbReference type="KEGG" id="vde:111244853"/>
<dbReference type="GeneID" id="111244853"/>
<reference evidence="2" key="1">
    <citation type="submission" date="2021-01" db="UniProtKB">
        <authorList>
            <consortium name="EnsemblMetazoa"/>
        </authorList>
    </citation>
    <scope>IDENTIFICATION</scope>
</reference>
<dbReference type="EnsemblMetazoa" id="XM_022792340">
    <property type="protein sequence ID" value="XP_022648075"/>
    <property type="gene ID" value="LOC111244853"/>
</dbReference>
<organism evidence="2 3">
    <name type="scientific">Varroa destructor</name>
    <name type="common">Honeybee mite</name>
    <dbReference type="NCBI Taxonomy" id="109461"/>
    <lineage>
        <taxon>Eukaryota</taxon>
        <taxon>Metazoa</taxon>
        <taxon>Ecdysozoa</taxon>
        <taxon>Arthropoda</taxon>
        <taxon>Chelicerata</taxon>
        <taxon>Arachnida</taxon>
        <taxon>Acari</taxon>
        <taxon>Parasitiformes</taxon>
        <taxon>Mesostigmata</taxon>
        <taxon>Gamasina</taxon>
        <taxon>Dermanyssoidea</taxon>
        <taxon>Varroidae</taxon>
        <taxon>Varroa</taxon>
    </lineage>
</organism>
<keyword evidence="3" id="KW-1185">Reference proteome</keyword>
<name>A0A7M7J954_VARDE</name>
<proteinExistence type="predicted"/>
<evidence type="ECO:0000313" key="2">
    <source>
        <dbReference type="EnsemblMetazoa" id="XP_022648075"/>
    </source>
</evidence>
<dbReference type="AlphaFoldDB" id="A0A7M7J954"/>
<dbReference type="Proteomes" id="UP000594260">
    <property type="component" value="Unplaced"/>
</dbReference>
<feature type="signal peptide" evidence="1">
    <location>
        <begin position="1"/>
        <end position="20"/>
    </location>
</feature>
<feature type="chain" id="PRO_5029760523" evidence="1">
    <location>
        <begin position="21"/>
        <end position="157"/>
    </location>
</feature>
<dbReference type="InParanoid" id="A0A7M7J954"/>
<keyword evidence="1" id="KW-0732">Signal</keyword>
<dbReference type="RefSeq" id="XP_022648075.1">
    <property type="nucleotide sequence ID" value="XM_022792340.1"/>
</dbReference>
<evidence type="ECO:0000256" key="1">
    <source>
        <dbReference type="SAM" id="SignalP"/>
    </source>
</evidence>
<dbReference type="OrthoDB" id="10473913at2759"/>
<evidence type="ECO:0000313" key="3">
    <source>
        <dbReference type="Proteomes" id="UP000594260"/>
    </source>
</evidence>
<accession>A0A7M7J954</accession>
<protein>
    <submittedName>
        <fullName evidence="2">Uncharacterized protein</fullName>
    </submittedName>
</protein>
<sequence>MSLWLGVVAIFLCCFSAVLLVTVCCSKPACSDDCLCAGRFRESESETDDTRKAVREKLQIRREMPPEVIEHMARIYDLPHGASPACGMSACSSEDARINMPKYKYFSFDNLIKLVKENSSSDNDTTIGISEYLLPAAKAVAKPNLCPACGTCRPSDT</sequence>